<accession>A0AAJ4A4U8</accession>
<dbReference type="KEGG" id="suln:FJR47_07610"/>
<dbReference type="Proteomes" id="UP000326061">
    <property type="component" value="Chromosome"/>
</dbReference>
<name>A0AAJ4A4U8_9BACT</name>
<keyword evidence="2" id="KW-1185">Reference proteome</keyword>
<protein>
    <submittedName>
        <fullName evidence="1">Uncharacterized protein</fullName>
    </submittedName>
</protein>
<dbReference type="RefSeq" id="WP_152299844.1">
    <property type="nucleotide sequence ID" value="NZ_CP041166.1"/>
</dbReference>
<dbReference type="EMBL" id="CP041166">
    <property type="protein sequence ID" value="QFR43783.1"/>
    <property type="molecule type" value="Genomic_DNA"/>
</dbReference>
<gene>
    <name evidence="1" type="ORF">FJR47_07610</name>
</gene>
<evidence type="ECO:0000313" key="2">
    <source>
        <dbReference type="Proteomes" id="UP000326061"/>
    </source>
</evidence>
<organism evidence="1 2">
    <name type="scientific">Sulfurimonas xiamenensis</name>
    <dbReference type="NCBI Taxonomy" id="2590021"/>
    <lineage>
        <taxon>Bacteria</taxon>
        <taxon>Pseudomonadati</taxon>
        <taxon>Campylobacterota</taxon>
        <taxon>Epsilonproteobacteria</taxon>
        <taxon>Campylobacterales</taxon>
        <taxon>Sulfurimonadaceae</taxon>
        <taxon>Sulfurimonas</taxon>
    </lineage>
</organism>
<reference evidence="2" key="1">
    <citation type="submission" date="2019-06" db="EMBL/GenBank/DDBJ databases">
        <title>Sulfurimonas gotlandica sp. nov., a chemoautotrophic and psychrotolerant epsilonproteobacterium isolated from a pelagic redoxcline, and an emended description of the genus Sulfurimonas.</title>
        <authorList>
            <person name="Wang S."/>
            <person name="Jiang L."/>
            <person name="Shao Z."/>
        </authorList>
    </citation>
    <scope>NUCLEOTIDE SEQUENCE [LARGE SCALE GENOMIC DNA]</scope>
    <source>
        <strain evidence="2">1-1N</strain>
    </source>
</reference>
<evidence type="ECO:0000313" key="1">
    <source>
        <dbReference type="EMBL" id="QFR43783.1"/>
    </source>
</evidence>
<sequence>MKTVVSILFLIITVFASENKHIIKTQILEKIFTNISIQDELIIWSDNKNLLFEFKESTSLKTSSTCEDSSLIILDKKQNLKKSCYKKTIFVLDYSLLKEIPRSFGAMFWKKGRPNIVILKPRIKEQSIKVSNKLDKYIEEKIW</sequence>
<proteinExistence type="predicted"/>
<dbReference type="AlphaFoldDB" id="A0AAJ4A4U8"/>